<gene>
    <name evidence="2" type="ORF">JS528_11190</name>
</gene>
<protein>
    <recommendedName>
        <fullName evidence="4">HNH endonuclease</fullName>
    </recommendedName>
</protein>
<name>A0ABS5UTA1_9BIFI</name>
<proteinExistence type="predicted"/>
<dbReference type="Gene3D" id="1.10.30.50">
    <property type="match status" value="1"/>
</dbReference>
<accession>A0ABS5UTA1</accession>
<evidence type="ECO:0008006" key="4">
    <source>
        <dbReference type="Google" id="ProtNLM"/>
    </source>
</evidence>
<comment type="caution">
    <text evidence="2">The sequence shown here is derived from an EMBL/GenBank/DDBJ whole genome shotgun (WGS) entry which is preliminary data.</text>
</comment>
<dbReference type="EMBL" id="JAFEJS010000019">
    <property type="protein sequence ID" value="MBT1173884.1"/>
    <property type="molecule type" value="Genomic_DNA"/>
</dbReference>
<organism evidence="2 3">
    <name type="scientific">Bifidobacterium santillanense</name>
    <dbReference type="NCBI Taxonomy" id="2809028"/>
    <lineage>
        <taxon>Bacteria</taxon>
        <taxon>Bacillati</taxon>
        <taxon>Actinomycetota</taxon>
        <taxon>Actinomycetes</taxon>
        <taxon>Bifidobacteriales</taxon>
        <taxon>Bifidobacteriaceae</taxon>
        <taxon>Bifidobacterium</taxon>
    </lineage>
</organism>
<feature type="region of interest" description="Disordered" evidence="1">
    <location>
        <begin position="114"/>
        <end position="133"/>
    </location>
</feature>
<evidence type="ECO:0000313" key="3">
    <source>
        <dbReference type="Proteomes" id="UP000773064"/>
    </source>
</evidence>
<evidence type="ECO:0000256" key="1">
    <source>
        <dbReference type="SAM" id="MobiDB-lite"/>
    </source>
</evidence>
<dbReference type="Proteomes" id="UP000773064">
    <property type="component" value="Unassembled WGS sequence"/>
</dbReference>
<keyword evidence="3" id="KW-1185">Reference proteome</keyword>
<reference evidence="2 3" key="1">
    <citation type="journal article" date="2021" name="Environ. Microbiol.">
        <title>Genetic insights into the dark matter of the mammalian gut microbiota through targeted genome reconstruction.</title>
        <authorList>
            <person name="Lugli G.A."/>
            <person name="Alessandri G."/>
            <person name="Milani C."/>
            <person name="Viappiani A."/>
            <person name="Fontana F."/>
            <person name="Tarracchini C."/>
            <person name="Mancabelli L."/>
            <person name="Argentini C."/>
            <person name="Ruiz L."/>
            <person name="Margolles A."/>
            <person name="van Sinderen D."/>
            <person name="Turroni F."/>
            <person name="Ventura M."/>
        </authorList>
    </citation>
    <scope>NUCLEOTIDE SEQUENCE [LARGE SCALE GENOMIC DNA]</scope>
    <source>
        <strain evidence="2 3">MA2</strain>
    </source>
</reference>
<sequence length="133" mass="14971">MASNPSKETRAQVLGRDQHRCVVCETYLRPGQWPGMSIHHRLRRSQGSGDDELHEASNLISVCGMDNSTGCHGWIHQHPNEAVKLGYLIRSYDDHKPSEVPMFNQRYGWQLLSTDGQATPCKPPTPHKEGPTK</sequence>
<evidence type="ECO:0000313" key="2">
    <source>
        <dbReference type="EMBL" id="MBT1173884.1"/>
    </source>
</evidence>
<dbReference type="RefSeq" id="WP_214359118.1">
    <property type="nucleotide sequence ID" value="NZ_JAFEJS010000019.1"/>
</dbReference>